<evidence type="ECO:0000259" key="4">
    <source>
        <dbReference type="Pfam" id="PF10145"/>
    </source>
</evidence>
<feature type="coiled-coil region" evidence="2">
    <location>
        <begin position="75"/>
        <end position="172"/>
    </location>
</feature>
<evidence type="ECO:0000313" key="6">
    <source>
        <dbReference type="Proteomes" id="UP001197875"/>
    </source>
</evidence>
<organism evidence="5 6">
    <name type="scientific">Fusicatenibacter faecihominis</name>
    <dbReference type="NCBI Taxonomy" id="2881276"/>
    <lineage>
        <taxon>Bacteria</taxon>
        <taxon>Bacillati</taxon>
        <taxon>Bacillota</taxon>
        <taxon>Clostridia</taxon>
        <taxon>Lachnospirales</taxon>
        <taxon>Lachnospiraceae</taxon>
        <taxon>Fusicatenibacter</taxon>
    </lineage>
</organism>
<reference evidence="5 6" key="1">
    <citation type="submission" date="2021-10" db="EMBL/GenBank/DDBJ databases">
        <title>Anaerobic single-cell dispensing facilitates the cultivation of human gut bacteria.</title>
        <authorList>
            <person name="Afrizal A."/>
        </authorList>
    </citation>
    <scope>NUCLEOTIDE SEQUENCE [LARGE SCALE GENOMIC DNA]</scope>
    <source>
        <strain evidence="5 6">CLA-AA-H277</strain>
    </source>
</reference>
<keyword evidence="2" id="KW-0175">Coiled coil</keyword>
<evidence type="ECO:0000256" key="2">
    <source>
        <dbReference type="SAM" id="Coils"/>
    </source>
</evidence>
<keyword evidence="3" id="KW-1133">Transmembrane helix</keyword>
<evidence type="ECO:0000256" key="3">
    <source>
        <dbReference type="SAM" id="Phobius"/>
    </source>
</evidence>
<dbReference type="RefSeq" id="WP_227613926.1">
    <property type="nucleotide sequence ID" value="NZ_JAJEPR010000001.1"/>
</dbReference>
<name>A0AAE3J4C0_9FIRM</name>
<keyword evidence="1" id="KW-1188">Viral release from host cell</keyword>
<keyword evidence="6" id="KW-1185">Reference proteome</keyword>
<feature type="transmembrane region" description="Helical" evidence="3">
    <location>
        <begin position="534"/>
        <end position="553"/>
    </location>
</feature>
<dbReference type="Proteomes" id="UP001197875">
    <property type="component" value="Unassembled WGS sequence"/>
</dbReference>
<evidence type="ECO:0000313" key="5">
    <source>
        <dbReference type="EMBL" id="MCC2188293.1"/>
    </source>
</evidence>
<dbReference type="PANTHER" id="PTHR37813">
    <property type="entry name" value="FELS-2 PROPHAGE PROTEIN"/>
    <property type="match status" value="1"/>
</dbReference>
<dbReference type="NCBIfam" id="TIGR01760">
    <property type="entry name" value="tape_meas_TP901"/>
    <property type="match status" value="1"/>
</dbReference>
<dbReference type="EMBL" id="JAJEPR010000001">
    <property type="protein sequence ID" value="MCC2188293.1"/>
    <property type="molecule type" value="Genomic_DNA"/>
</dbReference>
<gene>
    <name evidence="5" type="ORF">LKD71_00415</name>
</gene>
<dbReference type="Gene3D" id="1.10.287.1490">
    <property type="match status" value="1"/>
</dbReference>
<dbReference type="PANTHER" id="PTHR37813:SF1">
    <property type="entry name" value="FELS-2 PROPHAGE PROTEIN"/>
    <property type="match status" value="1"/>
</dbReference>
<dbReference type="AlphaFoldDB" id="A0AAE3J4C0"/>
<dbReference type="SUPFAM" id="SSF48371">
    <property type="entry name" value="ARM repeat"/>
    <property type="match status" value="1"/>
</dbReference>
<dbReference type="Pfam" id="PF10145">
    <property type="entry name" value="PhageMin_Tail"/>
    <property type="match status" value="1"/>
</dbReference>
<accession>A0AAE3J4C0</accession>
<protein>
    <submittedName>
        <fullName evidence="5">Phage tail tape measure protein</fullName>
    </submittedName>
</protein>
<keyword evidence="3" id="KW-0472">Membrane</keyword>
<dbReference type="InterPro" id="IPR016024">
    <property type="entry name" value="ARM-type_fold"/>
</dbReference>
<feature type="domain" description="Phage tail tape measure protein" evidence="4">
    <location>
        <begin position="243"/>
        <end position="441"/>
    </location>
</feature>
<proteinExistence type="predicted"/>
<evidence type="ECO:0000256" key="1">
    <source>
        <dbReference type="ARBA" id="ARBA00022612"/>
    </source>
</evidence>
<feature type="transmembrane region" description="Helical" evidence="3">
    <location>
        <begin position="589"/>
        <end position="612"/>
    </location>
</feature>
<dbReference type="Gene3D" id="1.20.120.20">
    <property type="entry name" value="Apolipoprotein"/>
    <property type="match status" value="3"/>
</dbReference>
<sequence length="1228" mass="131495">MAKTLIEIRAETSQYQQAMRQAAAEMKNLTAQHSLAAAQAKLSGSAQDALRARVTELTSKIDVQKGIVQQNGQQYDNLKQKLELQKTAHDQLKTKVEAAKKAYEDSAKATGEDSEETQKLKAEYEKLSSQLSTSENQITKTETAITKQEAAVNQSKAALTEMEAELKNVNAELARAPFDEYAAKAEKVGGTLTSVGQKLLPLSTGIAGLGVAAVKTTADFDSEMSKVSAISGATGTDLDKLRGKAREMGAKTKFSASEAAQGMQYMAMAGWKTQDMMDGLEGIMNLAAASGEDLASTSDIVTDALTAFGLSAKDSSHFSDILAAASSNANTNVSMMGETFKYAAPVLGSLGYTAEDAALAIGLMANAGIKSSQAGTSLRGAITNLAKPTDTVAAAMDKYGISLTDSSGKMLSLRELMEQLRQKLGGLSEAEQAQAAAALFGKEAMSGMLAIINGSDKDFEKLAGAIDNCDGSSEKMANTMNDNLQGQITILMSQLQELAISFGEILMPKIRDIVTHIQNFVDKLNAMDEGQKETILRVGMFVAALAPMLMGLGKVITFSANVSRALGTLSAGLVKAGGFSGVFTKALGLITSPAAIVVGVIAAITAVIIHLWNTNEDFRNTITAIWQKIKDAFTTFAAGISERLSALGITFSDVTSAIKTIWDGFCNLLAPVLEAAFSTIAIALQTAFNVILGIWDVFSAVFSGDWSGAWEAVKGIFSSIWDGLKEYFSTIIGAVKGVADVFLGWFGTNWETVWNGVKTFFEGIWNGISSFFEGIWNGISTFCTTVWNGIVTNVTAFCTTVHDTISTIFNAVKDVVSNVWETIKNVVQVAIMFIVEVIKAAFELITVPFRFIWENCRDTIISVWETIKSAVQTAINFVKDNIITPVMNAISTTITTVWNAIQTTFTTVINAIKSAVQTAWNFMKDNVITPVMNAISTTISTVWNTIKTTFTTVINAIKSAVQTAWNFMKNSVITPVMNGIKTVITTVWNAIKTAVQTVVNAIKTTVQTVFNAVKTTVTTIWNAIKTGTSTAWNAVKTAVTTPINAAKSAVTSAINGIKSTISSVWNSVKSATSSTWNAIKRAITTPINAAKTAVGNAISAIRSKFNFSWSLPHLRLPHPSISGSFSLNPPSVPHFSISWYKNGGIMTKPTAFGAAGDTLLAGGEAGAEAILPLKQFYDRLGDMLDKKLNAIMTGTTVYVYVTMDGEVVATKVYSKVEEKFTDEIKRRR</sequence>
<keyword evidence="3" id="KW-0812">Transmembrane</keyword>
<dbReference type="InterPro" id="IPR010090">
    <property type="entry name" value="Phage_tape_meas"/>
</dbReference>
<comment type="caution">
    <text evidence="5">The sequence shown here is derived from an EMBL/GenBank/DDBJ whole genome shotgun (WGS) entry which is preliminary data.</text>
</comment>